<dbReference type="InterPro" id="IPR001296">
    <property type="entry name" value="Glyco_trans_1"/>
</dbReference>
<dbReference type="PANTHER" id="PTHR46401:SF2">
    <property type="entry name" value="GLYCOSYLTRANSFERASE WBBK-RELATED"/>
    <property type="match status" value="1"/>
</dbReference>
<dbReference type="GO" id="GO:0009103">
    <property type="term" value="P:lipopolysaccharide biosynthetic process"/>
    <property type="evidence" value="ECO:0007669"/>
    <property type="project" value="TreeGrafter"/>
</dbReference>
<organism evidence="4 5">
    <name type="scientific">candidate division Kazan bacterium GW2011_GWB1_52_7</name>
    <dbReference type="NCBI Taxonomy" id="1620414"/>
    <lineage>
        <taxon>Bacteria</taxon>
        <taxon>Bacteria division Kazan-3B-28</taxon>
    </lineage>
</organism>
<comment type="caution">
    <text evidence="4">The sequence shown here is derived from an EMBL/GenBank/DDBJ whole genome shotgun (WGS) entry which is preliminary data.</text>
</comment>
<evidence type="ECO:0000313" key="5">
    <source>
        <dbReference type="Proteomes" id="UP000034913"/>
    </source>
</evidence>
<evidence type="ECO:0000259" key="2">
    <source>
        <dbReference type="Pfam" id="PF00534"/>
    </source>
</evidence>
<protein>
    <submittedName>
        <fullName evidence="4">Glycosyl transferase group 1</fullName>
    </submittedName>
</protein>
<dbReference type="Proteomes" id="UP000034913">
    <property type="component" value="Unassembled WGS sequence"/>
</dbReference>
<evidence type="ECO:0000259" key="3">
    <source>
        <dbReference type="Pfam" id="PF13439"/>
    </source>
</evidence>
<dbReference type="Pfam" id="PF13439">
    <property type="entry name" value="Glyco_transf_4"/>
    <property type="match status" value="1"/>
</dbReference>
<feature type="domain" description="Glycosyltransferase subfamily 4-like N-terminal" evidence="3">
    <location>
        <begin position="17"/>
        <end position="165"/>
    </location>
</feature>
<dbReference type="PANTHER" id="PTHR46401">
    <property type="entry name" value="GLYCOSYLTRANSFERASE WBBK-RELATED"/>
    <property type="match status" value="1"/>
</dbReference>
<dbReference type="Gene3D" id="3.40.50.2000">
    <property type="entry name" value="Glycogen Phosphorylase B"/>
    <property type="match status" value="2"/>
</dbReference>
<sequence>MRIGIDGSALTNPQSTGVEVATRELIYALLQLDHDQQYILYAPAALPQRFQGFPNVINRIIPPAKFWTQTALSDAIAGDNLDVFWSPSNILPRKLPVKVLATVHDLAFMKFPRAYSWRSWLGSWLTVKRARRFATKIITVSQQTKTDLIKYFHTLPEQITVIYNALPFTVANLEPTGLSVPEKFLLVVGRVEPRKNPFNIIHAFAELAAGYPDLHLVFAGPLGRHAGQAEGLARRYGLNHHIHWLGFVTEVGLNYLYSRALLLLFPSLYEGFGLPILEAFAHDLPVVTSNSGALQEIAGQAAVLVEPTSSSSIAGGIRRLLDNSNTKAQYVAMGRERLSDFSWERSAQQLLDLINSL</sequence>
<name>A0A0G2A3K8_UNCK3</name>
<evidence type="ECO:0000256" key="1">
    <source>
        <dbReference type="ARBA" id="ARBA00022679"/>
    </source>
</evidence>
<gene>
    <name evidence="4" type="ORF">VF00_C0002G0089</name>
</gene>
<dbReference type="AlphaFoldDB" id="A0A0G2A3K8"/>
<dbReference type="CDD" id="cd03809">
    <property type="entry name" value="GT4_MtfB-like"/>
    <property type="match status" value="1"/>
</dbReference>
<reference evidence="4 5" key="1">
    <citation type="journal article" date="2015" name="Nature">
        <title>rRNA introns, odd ribosomes, and small enigmatic genomes across a large radiation of phyla.</title>
        <authorList>
            <person name="Brown C.T."/>
            <person name="Hug L.A."/>
            <person name="Thomas B.C."/>
            <person name="Sharon I."/>
            <person name="Castelle C.J."/>
            <person name="Singh A."/>
            <person name="Wilkins M.J."/>
            <person name="Williams K.H."/>
            <person name="Banfield J.F."/>
        </authorList>
    </citation>
    <scope>NUCLEOTIDE SEQUENCE [LARGE SCALE GENOMIC DNA]</scope>
</reference>
<keyword evidence="1 4" id="KW-0808">Transferase</keyword>
<dbReference type="GO" id="GO:0016757">
    <property type="term" value="F:glycosyltransferase activity"/>
    <property type="evidence" value="ECO:0007669"/>
    <property type="project" value="InterPro"/>
</dbReference>
<dbReference type="InterPro" id="IPR028098">
    <property type="entry name" value="Glyco_trans_4-like_N"/>
</dbReference>
<proteinExistence type="predicted"/>
<feature type="domain" description="Glycosyl transferase family 1" evidence="2">
    <location>
        <begin position="178"/>
        <end position="336"/>
    </location>
</feature>
<evidence type="ECO:0000313" key="4">
    <source>
        <dbReference type="EMBL" id="KKW26764.1"/>
    </source>
</evidence>
<dbReference type="EMBL" id="LCRB01000002">
    <property type="protein sequence ID" value="KKW26764.1"/>
    <property type="molecule type" value="Genomic_DNA"/>
</dbReference>
<accession>A0A0G2A3K8</accession>
<dbReference type="Pfam" id="PF00534">
    <property type="entry name" value="Glycos_transf_1"/>
    <property type="match status" value="1"/>
</dbReference>
<dbReference type="SUPFAM" id="SSF53756">
    <property type="entry name" value="UDP-Glycosyltransferase/glycogen phosphorylase"/>
    <property type="match status" value="1"/>
</dbReference>